<reference evidence="1" key="2">
    <citation type="submission" date="2020-05" db="UniProtKB">
        <authorList>
            <consortium name="EnsemblMetazoa"/>
        </authorList>
    </citation>
    <scope>IDENTIFICATION</scope>
    <source>
        <strain evidence="1">Epiroticus2</strain>
    </source>
</reference>
<name>A0A182P5B2_9DIPT</name>
<dbReference type="EnsemblMetazoa" id="AEPI002102-RA">
    <property type="protein sequence ID" value="AEPI002102-PA"/>
    <property type="gene ID" value="AEPI002102"/>
</dbReference>
<accession>A0A182P5B2</accession>
<keyword evidence="2" id="KW-1185">Reference proteome</keyword>
<evidence type="ECO:0000313" key="2">
    <source>
        <dbReference type="Proteomes" id="UP000075885"/>
    </source>
</evidence>
<protein>
    <submittedName>
        <fullName evidence="1">Uncharacterized protein</fullName>
    </submittedName>
</protein>
<sequence length="309" mass="34489">MPFAIVEILGSTNGEGLLVVPETWLVRERNGVSFVYWPDTKRVTNVNLLLADDQSSPMDVWEKRLCKIVCDNISSLTLAAKTLQILRKRKATVNATTTGRTALDAKKTLLVSGHVIKCEQETVKLSDSVPEDSFNACTKVQDPLSDPSNPGPKVGLEQSGSSEFVIKEEEEQELFSMLEVEQQSDPFEDIAKIAKFGTIAPSLRSSVHDEKVNEMTAMEQDETAEQGLIIEEEEIIGEEIVQAEDVFGRDALVEQQKEKHTHAVRCGKKDKMQIKQERGGCSARLLGSTEREWNDVRFHAQVGMQQEDK</sequence>
<dbReference type="AlphaFoldDB" id="A0A182P5B2"/>
<dbReference type="Proteomes" id="UP000075885">
    <property type="component" value="Unassembled WGS sequence"/>
</dbReference>
<reference evidence="2" key="1">
    <citation type="submission" date="2013-03" db="EMBL/GenBank/DDBJ databases">
        <title>The Genome Sequence of Anopheles epiroticus epiroticus2.</title>
        <authorList>
            <consortium name="The Broad Institute Genomics Platform"/>
            <person name="Neafsey D.E."/>
            <person name="Howell P."/>
            <person name="Walker B."/>
            <person name="Young S.K."/>
            <person name="Zeng Q."/>
            <person name="Gargeya S."/>
            <person name="Fitzgerald M."/>
            <person name="Haas B."/>
            <person name="Abouelleil A."/>
            <person name="Allen A.W."/>
            <person name="Alvarado L."/>
            <person name="Arachchi H.M."/>
            <person name="Berlin A.M."/>
            <person name="Chapman S.B."/>
            <person name="Gainer-Dewar J."/>
            <person name="Goldberg J."/>
            <person name="Griggs A."/>
            <person name="Gujja S."/>
            <person name="Hansen M."/>
            <person name="Howarth C."/>
            <person name="Imamovic A."/>
            <person name="Ireland A."/>
            <person name="Larimer J."/>
            <person name="McCowan C."/>
            <person name="Murphy C."/>
            <person name="Pearson M."/>
            <person name="Poon T.W."/>
            <person name="Priest M."/>
            <person name="Roberts A."/>
            <person name="Saif S."/>
            <person name="Shea T."/>
            <person name="Sisk P."/>
            <person name="Sykes S."/>
            <person name="Wortman J."/>
            <person name="Nusbaum C."/>
            <person name="Birren B."/>
        </authorList>
    </citation>
    <scope>NUCLEOTIDE SEQUENCE [LARGE SCALE GENOMIC DNA]</scope>
    <source>
        <strain evidence="2">Epiroticus2</strain>
    </source>
</reference>
<proteinExistence type="predicted"/>
<organism evidence="1 2">
    <name type="scientific">Anopheles epiroticus</name>
    <dbReference type="NCBI Taxonomy" id="199890"/>
    <lineage>
        <taxon>Eukaryota</taxon>
        <taxon>Metazoa</taxon>
        <taxon>Ecdysozoa</taxon>
        <taxon>Arthropoda</taxon>
        <taxon>Hexapoda</taxon>
        <taxon>Insecta</taxon>
        <taxon>Pterygota</taxon>
        <taxon>Neoptera</taxon>
        <taxon>Endopterygota</taxon>
        <taxon>Diptera</taxon>
        <taxon>Nematocera</taxon>
        <taxon>Culicoidea</taxon>
        <taxon>Culicidae</taxon>
        <taxon>Anophelinae</taxon>
        <taxon>Anopheles</taxon>
    </lineage>
</organism>
<dbReference type="VEuPathDB" id="VectorBase:AEPI002102"/>
<evidence type="ECO:0000313" key="1">
    <source>
        <dbReference type="EnsemblMetazoa" id="AEPI002102-PA"/>
    </source>
</evidence>